<feature type="domain" description="HTH tetR-type" evidence="3">
    <location>
        <begin position="22"/>
        <end position="82"/>
    </location>
</feature>
<evidence type="ECO:0000256" key="2">
    <source>
        <dbReference type="PROSITE-ProRule" id="PRU00335"/>
    </source>
</evidence>
<dbReference type="InterPro" id="IPR001647">
    <property type="entry name" value="HTH_TetR"/>
</dbReference>
<dbReference type="AlphaFoldDB" id="A0A448IDR1"/>
<dbReference type="GO" id="GO:0003677">
    <property type="term" value="F:DNA binding"/>
    <property type="evidence" value="ECO:0007669"/>
    <property type="project" value="UniProtKB-UniRule"/>
</dbReference>
<protein>
    <submittedName>
        <fullName evidence="4">TetR family transcriptional regulator</fullName>
    </submittedName>
</protein>
<proteinExistence type="predicted"/>
<dbReference type="PROSITE" id="PS50977">
    <property type="entry name" value="HTH_TETR_2"/>
    <property type="match status" value="1"/>
</dbReference>
<keyword evidence="1 2" id="KW-0238">DNA-binding</keyword>
<dbReference type="EMBL" id="LR134355">
    <property type="protein sequence ID" value="VEG50524.1"/>
    <property type="molecule type" value="Genomic_DNA"/>
</dbReference>
<dbReference type="Gene3D" id="1.10.357.10">
    <property type="entry name" value="Tetracycline Repressor, domain 2"/>
    <property type="match status" value="1"/>
</dbReference>
<dbReference type="SUPFAM" id="SSF46689">
    <property type="entry name" value="Homeodomain-like"/>
    <property type="match status" value="1"/>
</dbReference>
<dbReference type="Proteomes" id="UP000282551">
    <property type="component" value="Chromosome"/>
</dbReference>
<organism evidence="4 5">
    <name type="scientific">Mycolicibacterium chitae</name>
    <name type="common">Mycobacterium chitae</name>
    <dbReference type="NCBI Taxonomy" id="1792"/>
    <lineage>
        <taxon>Bacteria</taxon>
        <taxon>Bacillati</taxon>
        <taxon>Actinomycetota</taxon>
        <taxon>Actinomycetes</taxon>
        <taxon>Mycobacteriales</taxon>
        <taxon>Mycobacteriaceae</taxon>
        <taxon>Mycolicibacterium</taxon>
    </lineage>
</organism>
<evidence type="ECO:0000313" key="5">
    <source>
        <dbReference type="Proteomes" id="UP000282551"/>
    </source>
</evidence>
<evidence type="ECO:0000259" key="3">
    <source>
        <dbReference type="PROSITE" id="PS50977"/>
    </source>
</evidence>
<feature type="DNA-binding region" description="H-T-H motif" evidence="2">
    <location>
        <begin position="45"/>
        <end position="64"/>
    </location>
</feature>
<gene>
    <name evidence="4" type="ORF">NCTC10485_04842</name>
</gene>
<dbReference type="OrthoDB" id="4802216at2"/>
<evidence type="ECO:0000313" key="4">
    <source>
        <dbReference type="EMBL" id="VEG50524.1"/>
    </source>
</evidence>
<name>A0A448IDR1_MYCCI</name>
<sequence length="222" mass="23801">MSRNDAPAARSYRGQPAAARRAERRARLIDAAIDLMTDGEWRLVTVEKLCAAAGLNKRYFYEGFTDLDAVAAASIDDIAEDVQTAALAALGATDEVEEQARSAVAAVVRTLTEDPRRARVLLGGVAVGSTAQHRHRARVIRRLTAVLVGHARTVHDVRLESDPLAQVAPAFMIGGTADAVLAYLDGRARVTHDELVESLTTLWLLTGEGAVALARQRADDPA</sequence>
<evidence type="ECO:0000256" key="1">
    <source>
        <dbReference type="ARBA" id="ARBA00023125"/>
    </source>
</evidence>
<accession>A0A448IDR1</accession>
<reference evidence="4 5" key="1">
    <citation type="submission" date="2018-12" db="EMBL/GenBank/DDBJ databases">
        <authorList>
            <consortium name="Pathogen Informatics"/>
        </authorList>
    </citation>
    <scope>NUCLEOTIDE SEQUENCE [LARGE SCALE GENOMIC DNA]</scope>
    <source>
        <strain evidence="4 5">NCTC10485</strain>
    </source>
</reference>
<keyword evidence="5" id="KW-1185">Reference proteome</keyword>
<dbReference type="InterPro" id="IPR009057">
    <property type="entry name" value="Homeodomain-like_sf"/>
</dbReference>